<comment type="subcellular location">
    <subcellularLocation>
        <location evidence="1">Cell inner membrane</location>
        <topology evidence="1">Multi-pass membrane protein</topology>
    </subcellularLocation>
    <subcellularLocation>
        <location evidence="9">Cell membrane</location>
        <topology evidence="9">Multi-pass membrane protein</topology>
    </subcellularLocation>
</comment>
<dbReference type="GO" id="GO:0043190">
    <property type="term" value="C:ATP-binding cassette (ABC) transporter complex"/>
    <property type="evidence" value="ECO:0007669"/>
    <property type="project" value="InterPro"/>
</dbReference>
<feature type="transmembrane region" description="Helical" evidence="9">
    <location>
        <begin position="323"/>
        <end position="345"/>
    </location>
</feature>
<evidence type="ECO:0000256" key="4">
    <source>
        <dbReference type="ARBA" id="ARBA00022475"/>
    </source>
</evidence>
<evidence type="ECO:0000259" key="11">
    <source>
        <dbReference type="PROSITE" id="PS50928"/>
    </source>
</evidence>
<accession>A0A2B8BN07</accession>
<comment type="caution">
    <text evidence="12">The sequence shown here is derived from an EMBL/GenBank/DDBJ whole genome shotgun (WGS) entry which is preliminary data.</text>
</comment>
<dbReference type="InterPro" id="IPR035906">
    <property type="entry name" value="MetI-like_sf"/>
</dbReference>
<evidence type="ECO:0000256" key="6">
    <source>
        <dbReference type="ARBA" id="ARBA00022970"/>
    </source>
</evidence>
<dbReference type="GO" id="GO:0006865">
    <property type="term" value="P:amino acid transport"/>
    <property type="evidence" value="ECO:0007669"/>
    <property type="project" value="UniProtKB-KW"/>
</dbReference>
<keyword evidence="4" id="KW-1003">Cell membrane</keyword>
<evidence type="ECO:0000256" key="2">
    <source>
        <dbReference type="ARBA" id="ARBA00010072"/>
    </source>
</evidence>
<dbReference type="Proteomes" id="UP000225379">
    <property type="component" value="Unassembled WGS sequence"/>
</dbReference>
<proteinExistence type="inferred from homology"/>
<dbReference type="PROSITE" id="PS50928">
    <property type="entry name" value="ABC_TM1"/>
    <property type="match status" value="1"/>
</dbReference>
<evidence type="ECO:0000313" key="12">
    <source>
        <dbReference type="EMBL" id="PGH58928.1"/>
    </source>
</evidence>
<evidence type="ECO:0000313" key="13">
    <source>
        <dbReference type="Proteomes" id="UP000225379"/>
    </source>
</evidence>
<dbReference type="InterPro" id="IPR043429">
    <property type="entry name" value="ArtM/GltK/GlnP/TcyL/YhdX-like"/>
</dbReference>
<evidence type="ECO:0000256" key="8">
    <source>
        <dbReference type="ARBA" id="ARBA00023136"/>
    </source>
</evidence>
<dbReference type="Pfam" id="PF00528">
    <property type="entry name" value="BPD_transp_1"/>
    <property type="match status" value="1"/>
</dbReference>
<dbReference type="InterPro" id="IPR010065">
    <property type="entry name" value="AA_ABC_transptr_permease_3TM"/>
</dbReference>
<sequence length="411" mass="42469">MDPGRPALRPALPVSSPVPSSAVPPGALRSGPVAAVTLWWGGRSGLQAAILALVLLGGFLLGSNTLANMERFGITPGFAFLGRPAGFEIGEALLDYRPQDSYALALLVGLLNTVKVALAGCLIATVLGVLLGVARLSGNALLSGLVQGYVELVRSTPLLLQLFFWSATFQALPSPRQALNPLPGVFLCNRGIQLPAFADGRAGGWLLAAIALALALALAGTVLRRRLGRRDALSGLSVAAAACGLPAALLLASGAPLQVEVPELAGFNFSGGTTVSPEFSALLVGLVVNAAAMIAEIVRSGIQAVPAGQWEAARALGLPRHRIMRLVVLPQAMRVIVPLLTSSYLNLTKNSSLAVAIGFPDLVSVINTSANQTGQVLETMAIMMGAYLTVNLAVSAAMNLYNRRLAARGAR</sequence>
<evidence type="ECO:0000256" key="7">
    <source>
        <dbReference type="ARBA" id="ARBA00022989"/>
    </source>
</evidence>
<comment type="similarity">
    <text evidence="2">Belongs to the binding-protein-dependent transport system permease family. HisMQ subfamily.</text>
</comment>
<keyword evidence="6" id="KW-0029">Amino-acid transport</keyword>
<dbReference type="PANTHER" id="PTHR30614:SF37">
    <property type="entry name" value="AMINO-ACID ABC TRANSPORTER PERMEASE PROTEIN YHDX-RELATED"/>
    <property type="match status" value="1"/>
</dbReference>
<feature type="transmembrane region" description="Helical" evidence="9">
    <location>
        <begin position="380"/>
        <end position="401"/>
    </location>
</feature>
<protein>
    <submittedName>
        <fullName evidence="12">Amino acid ABC transporter permease</fullName>
    </submittedName>
</protein>
<dbReference type="PANTHER" id="PTHR30614">
    <property type="entry name" value="MEMBRANE COMPONENT OF AMINO ACID ABC TRANSPORTER"/>
    <property type="match status" value="1"/>
</dbReference>
<dbReference type="GO" id="GO:0022857">
    <property type="term" value="F:transmembrane transporter activity"/>
    <property type="evidence" value="ECO:0007669"/>
    <property type="project" value="InterPro"/>
</dbReference>
<dbReference type="NCBIfam" id="TIGR01726">
    <property type="entry name" value="HEQRo_perm_3TM"/>
    <property type="match status" value="1"/>
</dbReference>
<gene>
    <name evidence="12" type="ORF">CRT60_02730</name>
</gene>
<name>A0A2B8BN07_9PROT</name>
<feature type="region of interest" description="Disordered" evidence="10">
    <location>
        <begin position="1"/>
        <end position="25"/>
    </location>
</feature>
<feature type="transmembrane region" description="Helical" evidence="9">
    <location>
        <begin position="235"/>
        <end position="259"/>
    </location>
</feature>
<feature type="domain" description="ABC transmembrane type-1" evidence="11">
    <location>
        <begin position="110"/>
        <end position="398"/>
    </location>
</feature>
<dbReference type="OrthoDB" id="9808531at2"/>
<evidence type="ECO:0000256" key="3">
    <source>
        <dbReference type="ARBA" id="ARBA00022448"/>
    </source>
</evidence>
<dbReference type="InterPro" id="IPR000515">
    <property type="entry name" value="MetI-like"/>
</dbReference>
<evidence type="ECO:0000256" key="1">
    <source>
        <dbReference type="ARBA" id="ARBA00004429"/>
    </source>
</evidence>
<keyword evidence="7 9" id="KW-1133">Transmembrane helix</keyword>
<organism evidence="12 13">
    <name type="scientific">Azospirillum palustre</name>
    <dbReference type="NCBI Taxonomy" id="2044885"/>
    <lineage>
        <taxon>Bacteria</taxon>
        <taxon>Pseudomonadati</taxon>
        <taxon>Pseudomonadota</taxon>
        <taxon>Alphaproteobacteria</taxon>
        <taxon>Rhodospirillales</taxon>
        <taxon>Azospirillaceae</taxon>
        <taxon>Azospirillum</taxon>
    </lineage>
</organism>
<keyword evidence="8 9" id="KW-0472">Membrane</keyword>
<dbReference type="CDD" id="cd06261">
    <property type="entry name" value="TM_PBP2"/>
    <property type="match status" value="1"/>
</dbReference>
<feature type="transmembrane region" description="Helical" evidence="9">
    <location>
        <begin position="279"/>
        <end position="302"/>
    </location>
</feature>
<dbReference type="SUPFAM" id="SSF161098">
    <property type="entry name" value="MetI-like"/>
    <property type="match status" value="1"/>
</dbReference>
<feature type="transmembrane region" description="Helical" evidence="9">
    <location>
        <begin position="204"/>
        <end position="223"/>
    </location>
</feature>
<evidence type="ECO:0000256" key="9">
    <source>
        <dbReference type="RuleBase" id="RU363032"/>
    </source>
</evidence>
<dbReference type="AlphaFoldDB" id="A0A2B8BN07"/>
<feature type="transmembrane region" description="Helical" evidence="9">
    <location>
        <begin position="48"/>
        <end position="67"/>
    </location>
</feature>
<dbReference type="EMBL" id="PDKW01000037">
    <property type="protein sequence ID" value="PGH58928.1"/>
    <property type="molecule type" value="Genomic_DNA"/>
</dbReference>
<feature type="compositionally biased region" description="Low complexity" evidence="10">
    <location>
        <begin position="8"/>
        <end position="25"/>
    </location>
</feature>
<evidence type="ECO:0000256" key="10">
    <source>
        <dbReference type="SAM" id="MobiDB-lite"/>
    </source>
</evidence>
<reference evidence="13" key="1">
    <citation type="submission" date="2017-10" db="EMBL/GenBank/DDBJ databases">
        <authorList>
            <person name="Kravchenko I.K."/>
            <person name="Grouzdev D.S."/>
        </authorList>
    </citation>
    <scope>NUCLEOTIDE SEQUENCE [LARGE SCALE GENOMIC DNA]</scope>
    <source>
        <strain evidence="13">B2</strain>
    </source>
</reference>
<keyword evidence="3 9" id="KW-0813">Transport</keyword>
<evidence type="ECO:0000256" key="5">
    <source>
        <dbReference type="ARBA" id="ARBA00022692"/>
    </source>
</evidence>
<feature type="transmembrane region" description="Helical" evidence="9">
    <location>
        <begin position="102"/>
        <end position="131"/>
    </location>
</feature>
<keyword evidence="5 9" id="KW-0812">Transmembrane</keyword>
<keyword evidence="13" id="KW-1185">Reference proteome</keyword>
<dbReference type="Gene3D" id="1.10.3720.10">
    <property type="entry name" value="MetI-like"/>
    <property type="match status" value="2"/>
</dbReference>